<keyword evidence="4" id="KW-0597">Phosphoprotein</keyword>
<evidence type="ECO:0000256" key="4">
    <source>
        <dbReference type="PROSITE-ProRule" id="PRU00169"/>
    </source>
</evidence>
<feature type="domain" description="HTH araC/xylS-type" evidence="5">
    <location>
        <begin position="416"/>
        <end position="514"/>
    </location>
</feature>
<dbReference type="InterPro" id="IPR009057">
    <property type="entry name" value="Homeodomain-like_sf"/>
</dbReference>
<dbReference type="Gene3D" id="1.10.10.60">
    <property type="entry name" value="Homeodomain-like"/>
    <property type="match status" value="2"/>
</dbReference>
<dbReference type="Pfam" id="PF12833">
    <property type="entry name" value="HTH_18"/>
    <property type="match status" value="1"/>
</dbReference>
<dbReference type="SMART" id="SM00448">
    <property type="entry name" value="REC"/>
    <property type="match status" value="1"/>
</dbReference>
<keyword evidence="8" id="KW-1185">Reference proteome</keyword>
<dbReference type="SUPFAM" id="SSF52172">
    <property type="entry name" value="CheY-like"/>
    <property type="match status" value="1"/>
</dbReference>
<gene>
    <name evidence="7" type="ORF">DFP97_11863</name>
</gene>
<comment type="caution">
    <text evidence="7">The sequence shown here is derived from an EMBL/GenBank/DDBJ whole genome shotgun (WGS) entry which is preliminary data.</text>
</comment>
<sequence length="518" mass="59025">MKVILVDDERIALEHVKSLLPWDEHGYEIAATATNGRSALRLCEEIRPQIMIVDIRMPVMDGLELIRAVSGRKLGVKFIVMSAYEDFEYARQAISIGNVSSYLIKHEVDRNKLLHELNKAKEAWETDEKQRRVQRSEQLMDLLTGTELTSVFLESGAKPPFAMLLIQGDSPFSDIPSVSGRTETIQSLKWASSEIHLYADQSSWQLIGEFPLNRNQFIALFSQKNKSAALMRESFRELTLTIHSHIKRQYGRSCSLYFAFQSHDSSSLPNSLRLVEAAARHAVFCGKNMMLCADELPLLTPDKAGSMATRSIRLEKLIEAMNQKDAGTIESAIKDQFHSLCYPQWDLPGLYETVHALTGLINKRLAAKGLPEINPLDEDAGEPIYHIDQIMNRFILIIQRLCANNDEQDQISGKMLRALRYIQEHYHKDINIEDVSRSTGISASYLHQLFKRELARTFLDYLTEHRINQAKLILSQEDAKMTEVCARVGYRSPQHFSQVFKKTTGILPHQYRHGGYSS</sequence>
<dbReference type="PROSITE" id="PS01124">
    <property type="entry name" value="HTH_ARAC_FAMILY_2"/>
    <property type="match status" value="1"/>
</dbReference>
<dbReference type="InterPro" id="IPR011006">
    <property type="entry name" value="CheY-like_superfamily"/>
</dbReference>
<name>A0A368VL68_9BACL</name>
<feature type="domain" description="Response regulatory" evidence="6">
    <location>
        <begin position="2"/>
        <end position="121"/>
    </location>
</feature>
<dbReference type="InterPro" id="IPR001789">
    <property type="entry name" value="Sig_transdc_resp-reg_receiver"/>
</dbReference>
<keyword evidence="3" id="KW-0804">Transcription</keyword>
<dbReference type="SUPFAM" id="SSF46689">
    <property type="entry name" value="Homeodomain-like"/>
    <property type="match status" value="2"/>
</dbReference>
<dbReference type="OrthoDB" id="9794370at2"/>
<dbReference type="PANTHER" id="PTHR43280">
    <property type="entry name" value="ARAC-FAMILY TRANSCRIPTIONAL REGULATOR"/>
    <property type="match status" value="1"/>
</dbReference>
<evidence type="ECO:0000256" key="1">
    <source>
        <dbReference type="ARBA" id="ARBA00023015"/>
    </source>
</evidence>
<dbReference type="InterPro" id="IPR018060">
    <property type="entry name" value="HTH_AraC"/>
</dbReference>
<keyword evidence="1" id="KW-0805">Transcription regulation</keyword>
<dbReference type="GO" id="GO:0043565">
    <property type="term" value="F:sequence-specific DNA binding"/>
    <property type="evidence" value="ECO:0007669"/>
    <property type="project" value="InterPro"/>
</dbReference>
<evidence type="ECO:0000313" key="8">
    <source>
        <dbReference type="Proteomes" id="UP000252415"/>
    </source>
</evidence>
<feature type="modified residue" description="4-aspartylphosphate" evidence="4">
    <location>
        <position position="54"/>
    </location>
</feature>
<dbReference type="PROSITE" id="PS50110">
    <property type="entry name" value="RESPONSE_REGULATORY"/>
    <property type="match status" value="1"/>
</dbReference>
<dbReference type="PRINTS" id="PR00032">
    <property type="entry name" value="HTHARAC"/>
</dbReference>
<accession>A0A368VL68</accession>
<reference evidence="7 8" key="1">
    <citation type="submission" date="2018-07" db="EMBL/GenBank/DDBJ databases">
        <title>Genomic Encyclopedia of Type Strains, Phase III (KMG-III): the genomes of soil and plant-associated and newly described type strains.</title>
        <authorList>
            <person name="Whitman W."/>
        </authorList>
    </citation>
    <scope>NUCLEOTIDE SEQUENCE [LARGE SCALE GENOMIC DNA]</scope>
    <source>
        <strain evidence="7 8">CECT 7506</strain>
    </source>
</reference>
<evidence type="ECO:0000256" key="3">
    <source>
        <dbReference type="ARBA" id="ARBA00023163"/>
    </source>
</evidence>
<dbReference type="RefSeq" id="WP_114383198.1">
    <property type="nucleotide sequence ID" value="NZ_QPJD01000018.1"/>
</dbReference>
<dbReference type="CDD" id="cd17536">
    <property type="entry name" value="REC_YesN-like"/>
    <property type="match status" value="1"/>
</dbReference>
<dbReference type="GO" id="GO:0000160">
    <property type="term" value="P:phosphorelay signal transduction system"/>
    <property type="evidence" value="ECO:0007669"/>
    <property type="project" value="InterPro"/>
</dbReference>
<dbReference type="Pfam" id="PF00072">
    <property type="entry name" value="Response_reg"/>
    <property type="match status" value="1"/>
</dbReference>
<evidence type="ECO:0000259" key="6">
    <source>
        <dbReference type="PROSITE" id="PS50110"/>
    </source>
</evidence>
<proteinExistence type="predicted"/>
<dbReference type="Gene3D" id="3.40.50.2300">
    <property type="match status" value="1"/>
</dbReference>
<evidence type="ECO:0000313" key="7">
    <source>
        <dbReference type="EMBL" id="RCW42234.1"/>
    </source>
</evidence>
<evidence type="ECO:0000256" key="2">
    <source>
        <dbReference type="ARBA" id="ARBA00023125"/>
    </source>
</evidence>
<dbReference type="PROSITE" id="PS00041">
    <property type="entry name" value="HTH_ARAC_FAMILY_1"/>
    <property type="match status" value="1"/>
</dbReference>
<organism evidence="7 8">
    <name type="scientific">Paenibacillus prosopidis</name>
    <dbReference type="NCBI Taxonomy" id="630520"/>
    <lineage>
        <taxon>Bacteria</taxon>
        <taxon>Bacillati</taxon>
        <taxon>Bacillota</taxon>
        <taxon>Bacilli</taxon>
        <taxon>Bacillales</taxon>
        <taxon>Paenibacillaceae</taxon>
        <taxon>Paenibacillus</taxon>
    </lineage>
</organism>
<dbReference type="AlphaFoldDB" id="A0A368VL68"/>
<dbReference type="InterPro" id="IPR020449">
    <property type="entry name" value="Tscrpt_reg_AraC-type_HTH"/>
</dbReference>
<dbReference type="SMART" id="SM00342">
    <property type="entry name" value="HTH_ARAC"/>
    <property type="match status" value="1"/>
</dbReference>
<dbReference type="GO" id="GO:0003700">
    <property type="term" value="F:DNA-binding transcription factor activity"/>
    <property type="evidence" value="ECO:0007669"/>
    <property type="project" value="InterPro"/>
</dbReference>
<protein>
    <submittedName>
        <fullName evidence="7">Two-component system response regulator YesN</fullName>
    </submittedName>
</protein>
<keyword evidence="2" id="KW-0238">DNA-binding</keyword>
<dbReference type="InterPro" id="IPR018062">
    <property type="entry name" value="HTH_AraC-typ_CS"/>
</dbReference>
<dbReference type="Proteomes" id="UP000252415">
    <property type="component" value="Unassembled WGS sequence"/>
</dbReference>
<evidence type="ECO:0000259" key="5">
    <source>
        <dbReference type="PROSITE" id="PS01124"/>
    </source>
</evidence>
<dbReference type="PANTHER" id="PTHR43280:SF28">
    <property type="entry name" value="HTH-TYPE TRANSCRIPTIONAL ACTIVATOR RHAS"/>
    <property type="match status" value="1"/>
</dbReference>
<dbReference type="EMBL" id="QPJD01000018">
    <property type="protein sequence ID" value="RCW42234.1"/>
    <property type="molecule type" value="Genomic_DNA"/>
</dbReference>